<protein>
    <submittedName>
        <fullName evidence="1">Uncharacterized protein</fullName>
    </submittedName>
</protein>
<gene>
    <name evidence="1" type="ORF">PCLFYP37_02493</name>
</gene>
<dbReference type="EMBL" id="CACRUT010000015">
    <property type="protein sequence ID" value="VYU31637.1"/>
    <property type="molecule type" value="Genomic_DNA"/>
</dbReference>
<organism evidence="1">
    <name type="scientific">Paraprevotella clara</name>
    <dbReference type="NCBI Taxonomy" id="454154"/>
    <lineage>
        <taxon>Bacteria</taxon>
        <taxon>Pseudomonadati</taxon>
        <taxon>Bacteroidota</taxon>
        <taxon>Bacteroidia</taxon>
        <taxon>Bacteroidales</taxon>
        <taxon>Prevotellaceae</taxon>
        <taxon>Paraprevotella</taxon>
    </lineage>
</organism>
<evidence type="ECO:0000313" key="1">
    <source>
        <dbReference type="EMBL" id="VYU31637.1"/>
    </source>
</evidence>
<accession>A0A6N3E1J5</accession>
<dbReference type="RefSeq" id="WP_412441999.1">
    <property type="nucleotide sequence ID" value="NZ_CACRUT010000015.1"/>
</dbReference>
<dbReference type="AlphaFoldDB" id="A0A6N3E1J5"/>
<reference evidence="1" key="1">
    <citation type="submission" date="2019-11" db="EMBL/GenBank/DDBJ databases">
        <authorList>
            <person name="Feng L."/>
        </authorList>
    </citation>
    <scope>NUCLEOTIDE SEQUENCE</scope>
    <source>
        <strain evidence="1">PclaraLFYP37</strain>
    </source>
</reference>
<sequence length="557" mass="66023">MAINHILDECYSTLKSKINEAPSFFIFELFRFIDFSFLAKETSKSSKNYNERFENSIEGWGIITKYLMEQKKDIFPIISSNHEIERTISSFLYFAANIYKLNRFIDFEKAGLGYFRNRSNKDWDFYLTSLDEKEKLEKAFYRYFSHFKYMISENKEALSMEEYKEIKQRLNSLLLPPTLGWEVRYKTDSIVDDFYSKIAISQMVSMNLYEEFSENDTFGGIKYSMFLDFVQYQIANVLRHIDYCIAHHNKYNTDIYNNITTVHSRETFIKSYCEYSGLSHDIVTKIFECICLTSTDEWNPTTTPLPPFIEYNNKQVIRSIAALKMSPCSFLNRKLKKLYLKDYERTFNEREARFRKELYDLFEARKSDCSTLYYVSKEVKLRRNGCFITDIDASVFDASTKTLALFQLKWQDIFGPSMRERHSRITNLIPKCEEWINKITSWYESTDKKEIMNSLKFEGLSSNVLPERLCLFIISRNHVHFTGVELHESAAWGSWFQLFYLITKTEFKGDFLKNLYLTLKKISKPIKYSNASYKPSKKIPLLDYSIKIYIPAQADTL</sequence>
<proteinExistence type="predicted"/>
<name>A0A6N3E1J5_9BACT</name>